<keyword evidence="5" id="KW-1185">Reference proteome</keyword>
<evidence type="ECO:0000313" key="5">
    <source>
        <dbReference type="Proteomes" id="UP000274922"/>
    </source>
</evidence>
<proteinExistence type="predicted"/>
<dbReference type="Proteomes" id="UP000274922">
    <property type="component" value="Unassembled WGS sequence"/>
</dbReference>
<sequence>MATTYFSGAICLLALCLCLMATIGSAQLIDRSSGHQIAYLRETLQDRIQDRIMVQAVMAQGAGWQKLSADTSHHVVITVIGEYDDISVPAVHQNITVCSEDPGIHIEIERGNGRFEQLLLSKTPTTLTTNGMGRVSFSIPFTQPHWDIDEENSRGLLPDIFVQTQNMGSQWVLFHADQAAIHKLSTVSAKDIHVIAPSLSDDECERFVEKIQYLTSAMIMNYVQPKSQRRIRRDLSGRPLHVDPIYSQQDVYDPVTNHLRLYQVRLDMVPRRVISLDQQSRIQAHHILRKREVSEPPFWAKDDSSAGRTLAPNVQLKAIWFVSAAWDAISKALHSIGSTIMRFFRSVADLFDWDDILRGVQFQGFFYRVLSDVGYRGLDLLQKKHDTLTGEDWTHGIDKAYAKGVEFFGAHDMTMKQLTRVAKQNRIRMAKTDPTTPSGIPEKGRAFGPDTDARTLFMVDRVVNNMHQIKPDFQHAKLWHDFAFNLRRYINALKDDLVHFAFPPEFYEMKLHEIDTSDSNWLEIGFVKLLGIARSIALYGVGIVKSLTSALLKSGPLYWLVATSAMLLPIKIPFVYDFIVEKIGHNRADFCILDLLNTVGTMFAVPLYKHYNNGTAPFSADDITAITSAKSNELILFTWNHHPLTASNGDKAVETLRLGIYDWINRACVTAIAAIQTMAFNIPMVIGEAVVDKDKDGKIVFQSDSSIAAPSDETLLPQFVNALVNVMFRIASYPMTQLDSDDPAKLGESIDNPDPLFFGSWVSSVYGNMFYMIRPLCKLSTVLTPVVRDPMYPIANLWINLIPTFLYSIPIQVETRRAIADDDKWRMRVYKMGWYDIGATIFSSLSGFLKTNTVLGLPRDEVMKWASFVCDVTLDVMWITRAVVMIKYHIVGLLSSSFQPGSDTAAPN</sequence>
<reference evidence="2" key="3">
    <citation type="submission" date="2018-08" db="EMBL/GenBank/DDBJ databases">
        <title>Leveraging single-cell genomics to expand the Fungal Tree of Life.</title>
        <authorList>
            <consortium name="DOE Joint Genome Institute"/>
            <person name="Ahrendt S.R."/>
            <person name="Quandt C.A."/>
            <person name="Ciobanu D."/>
            <person name="Clum A."/>
            <person name="Salamov A."/>
            <person name="Andreopoulos B."/>
            <person name="Cheng J.-F."/>
            <person name="Woyke T."/>
            <person name="Pelin A."/>
            <person name="Henrissat B."/>
            <person name="Reynolds N."/>
            <person name="Benny G.L."/>
            <person name="Smith M.E."/>
            <person name="James T.Y."/>
            <person name="Grigoriev I.V."/>
        </authorList>
    </citation>
    <scope>NUCLEOTIDE SEQUENCE</scope>
    <source>
        <strain evidence="2">ATCC 52028</strain>
    </source>
</reference>
<dbReference type="Proteomes" id="UP000268535">
    <property type="component" value="Unassembled WGS sequence"/>
</dbReference>
<feature type="signal peptide" evidence="1">
    <location>
        <begin position="1"/>
        <end position="26"/>
    </location>
</feature>
<feature type="chain" id="PRO_5036118857" evidence="1">
    <location>
        <begin position="27"/>
        <end position="908"/>
    </location>
</feature>
<evidence type="ECO:0000313" key="3">
    <source>
        <dbReference type="EMBL" id="RKO98345.1"/>
    </source>
</evidence>
<dbReference type="AlphaFoldDB" id="A0A4P9WV88"/>
<accession>A0A4P9WV88</accession>
<keyword evidence="1" id="KW-0732">Signal</keyword>
<evidence type="ECO:0000313" key="4">
    <source>
        <dbReference type="Proteomes" id="UP000268535"/>
    </source>
</evidence>
<name>A0A4P9WV88_9FUNG</name>
<dbReference type="EMBL" id="ML014474">
    <property type="protein sequence ID" value="RKO98345.1"/>
    <property type="molecule type" value="Genomic_DNA"/>
</dbReference>
<organism evidence="2 4">
    <name type="scientific">Caulochytrium protostelioides</name>
    <dbReference type="NCBI Taxonomy" id="1555241"/>
    <lineage>
        <taxon>Eukaryota</taxon>
        <taxon>Fungi</taxon>
        <taxon>Fungi incertae sedis</taxon>
        <taxon>Chytridiomycota</taxon>
        <taxon>Chytridiomycota incertae sedis</taxon>
        <taxon>Chytridiomycetes</taxon>
        <taxon>Caulochytriales</taxon>
        <taxon>Caulochytriaceae</taxon>
        <taxon>Caulochytrium</taxon>
    </lineage>
</organism>
<evidence type="ECO:0000256" key="1">
    <source>
        <dbReference type="SAM" id="SignalP"/>
    </source>
</evidence>
<protein>
    <submittedName>
        <fullName evidence="2">Uncharacterized protein</fullName>
    </submittedName>
</protein>
<dbReference type="EMBL" id="ML009355">
    <property type="protein sequence ID" value="RKO97224.1"/>
    <property type="molecule type" value="Genomic_DNA"/>
</dbReference>
<evidence type="ECO:0000313" key="2">
    <source>
        <dbReference type="EMBL" id="RKO97224.1"/>
    </source>
</evidence>
<reference evidence="4 5" key="1">
    <citation type="journal article" date="2018" name="Nat. Microbiol.">
        <title>Leveraging single-cell genomics to expand the fungal tree of life.</title>
        <authorList>
            <person name="Ahrendt S.R."/>
            <person name="Quandt C.A."/>
            <person name="Ciobanu D."/>
            <person name="Clum A."/>
            <person name="Salamov A."/>
            <person name="Andreopoulos B."/>
            <person name="Cheng J.F."/>
            <person name="Woyke T."/>
            <person name="Pelin A."/>
            <person name="Henrissat B."/>
            <person name="Reynolds N.K."/>
            <person name="Benny G.L."/>
            <person name="Smith M.E."/>
            <person name="James T.Y."/>
            <person name="Grigoriev I.V."/>
        </authorList>
    </citation>
    <scope>NUCLEOTIDE SEQUENCE [LARGE SCALE GENOMIC DNA]</scope>
    <source>
        <strain evidence="4 5">ATCC 52028</strain>
    </source>
</reference>
<reference evidence="3" key="2">
    <citation type="submission" date="2018-04" db="EMBL/GenBank/DDBJ databases">
        <title>Leveraging single-cell genomics to expand the Fungal Tree of Life.</title>
        <authorList>
            <consortium name="DOE Joint Genome Institute"/>
            <person name="Ahrendt S.R."/>
            <person name="Quandt C.A."/>
            <person name="Ciobanu D."/>
            <person name="Clum A."/>
            <person name="Salamov A."/>
            <person name="Andreopoulos B."/>
            <person name="Cheng J.-F."/>
            <person name="Woyke T."/>
            <person name="Pelin A."/>
            <person name="Henrissat B."/>
            <person name="Benny G.L."/>
            <person name="Smith M.E."/>
            <person name="James T.Y."/>
            <person name="Grigoriev I.V."/>
        </authorList>
    </citation>
    <scope>NUCLEOTIDE SEQUENCE</scope>
    <source>
        <strain evidence="3">ATCC 52028</strain>
    </source>
</reference>
<gene>
    <name evidence="2" type="ORF">CAUPRSCDRAFT_11094</name>
    <name evidence="3" type="ORF">CXG81DRAFT_21407</name>
</gene>